<dbReference type="GO" id="GO:0046990">
    <property type="term" value="F:N-hydroxyarylamine O-acetyltransferase activity"/>
    <property type="evidence" value="ECO:0007669"/>
    <property type="project" value="UniProtKB-EC"/>
</dbReference>
<dbReference type="STRING" id="446468.Ndas_0636"/>
<dbReference type="Gene3D" id="2.40.128.150">
    <property type="entry name" value="Cysteine proteinases"/>
    <property type="match status" value="1"/>
</dbReference>
<organism evidence="3 4">
    <name type="scientific">Nocardiopsis dassonvillei (strain ATCC 23218 / DSM 43111 / CIP 107115 / JCM 7437 / KCTC 9190 / NBRC 14626 / NCTC 10488 / NRRL B-5397 / IMRU 509)</name>
    <name type="common">Actinomadura dassonvillei</name>
    <dbReference type="NCBI Taxonomy" id="446468"/>
    <lineage>
        <taxon>Bacteria</taxon>
        <taxon>Bacillati</taxon>
        <taxon>Actinomycetota</taxon>
        <taxon>Actinomycetes</taxon>
        <taxon>Streptosporangiales</taxon>
        <taxon>Nocardiopsidaceae</taxon>
        <taxon>Nocardiopsis</taxon>
    </lineage>
</organism>
<keyword evidence="3" id="KW-0808">Transferase</keyword>
<dbReference type="Pfam" id="PF00797">
    <property type="entry name" value="Acetyltransf_2"/>
    <property type="match status" value="1"/>
</dbReference>
<reference evidence="3 4" key="1">
    <citation type="journal article" date="2010" name="Stand. Genomic Sci.">
        <title>Complete genome sequence of Nocardiopsis dassonvillei type strain (IMRU 509).</title>
        <authorList>
            <person name="Sun H."/>
            <person name="Lapidus A."/>
            <person name="Nolan M."/>
            <person name="Lucas S."/>
            <person name="Del Rio T.G."/>
            <person name="Tice H."/>
            <person name="Cheng J.F."/>
            <person name="Tapia R."/>
            <person name="Han C."/>
            <person name="Goodwin L."/>
            <person name="Pitluck S."/>
            <person name="Pagani I."/>
            <person name="Ivanova N."/>
            <person name="Mavromatis K."/>
            <person name="Mikhailova N."/>
            <person name="Pati A."/>
            <person name="Chen A."/>
            <person name="Palaniappan K."/>
            <person name="Land M."/>
            <person name="Hauser L."/>
            <person name="Chang Y.J."/>
            <person name="Jeffries C.D."/>
            <person name="Djao O.D."/>
            <person name="Rohde M."/>
            <person name="Sikorski J."/>
            <person name="Goker M."/>
            <person name="Woyke T."/>
            <person name="Bristow J."/>
            <person name="Eisen J.A."/>
            <person name="Markowitz V."/>
            <person name="Hugenholtz P."/>
            <person name="Kyrpides N.C."/>
            <person name="Klenk H.P."/>
        </authorList>
    </citation>
    <scope>NUCLEOTIDE SEQUENCE [LARGE SCALE GENOMIC DNA]</scope>
    <source>
        <strain evidence="4">ATCC 23218 / DSM 43111 / CIP 107115 / JCM 7437 / KCTC 9190 / NBRC 14626 / NCTC 10488 / NRRL B-5397 / IMRU 509</strain>
    </source>
</reference>
<dbReference type="KEGG" id="nda:Ndas_0636"/>
<dbReference type="InterPro" id="IPR038765">
    <property type="entry name" value="Papain-like_cys_pep_sf"/>
</dbReference>
<dbReference type="Gene3D" id="3.30.2140.10">
    <property type="entry name" value="Arylamine N-acetyltransferase"/>
    <property type="match status" value="1"/>
</dbReference>
<sequence length="302" mass="33269">MTHETLVSDSLAPAPRPSLLTTDRDFWQGRELDLDAYLARLGLSGDLPPTLDTLRAVHRAHLAAIPFENLQIVLERPILLDVPALVDKMVLRARGGYCYEQNLLLAAALDRLGFSVTGFAARVLSGGTGAPRPATHALLRVDLEEGPWLADVGFGSGLLEPVPFADGHQEVQGGWGLRLDRVSEVGEDEWLLRSFDGRGWNPLYSFSATAMVRQDYAVFSHHLVTHPRSPFRGRLVVQRIGPGAHHMLMDTTLTTAAPDGTRTEREVPVEEVGQVLQEVFGIGLDQDERAVVEKRLREFTGM</sequence>
<dbReference type="HOGENOM" id="CLU_049918_1_1_11"/>
<dbReference type="eggNOG" id="COG2162">
    <property type="taxonomic scope" value="Bacteria"/>
</dbReference>
<dbReference type="PANTHER" id="PTHR11786">
    <property type="entry name" value="N-HYDROXYARYLAMINE O-ACETYLTRANSFERASE"/>
    <property type="match status" value="1"/>
</dbReference>
<dbReference type="SUPFAM" id="SSF54001">
    <property type="entry name" value="Cysteine proteinases"/>
    <property type="match status" value="1"/>
</dbReference>
<evidence type="ECO:0000313" key="3">
    <source>
        <dbReference type="EMBL" id="ADH66082.1"/>
    </source>
</evidence>
<proteinExistence type="inferred from homology"/>
<dbReference type="GeneID" id="91488720"/>
<protein>
    <submittedName>
        <fullName evidence="3">N-hydroxyarylamine O-acetyltransferase</fullName>
        <ecNumber evidence="3">2.3.1.118</ecNumber>
    </submittedName>
</protein>
<gene>
    <name evidence="3" type="ordered locus">Ndas_0636</name>
</gene>
<dbReference type="OrthoDB" id="7181050at2"/>
<dbReference type="InterPro" id="IPR001447">
    <property type="entry name" value="Arylamine_N-AcTrfase"/>
</dbReference>
<evidence type="ECO:0000256" key="1">
    <source>
        <dbReference type="ARBA" id="ARBA00006547"/>
    </source>
</evidence>
<evidence type="ECO:0000256" key="2">
    <source>
        <dbReference type="RuleBase" id="RU003452"/>
    </source>
</evidence>
<dbReference type="PRINTS" id="PR01543">
    <property type="entry name" value="ANATRNSFRASE"/>
</dbReference>
<evidence type="ECO:0000313" key="4">
    <source>
        <dbReference type="Proteomes" id="UP000002219"/>
    </source>
</evidence>
<dbReference type="EC" id="2.3.1.118" evidence="3"/>
<keyword evidence="3" id="KW-0012">Acyltransferase</keyword>
<comment type="similarity">
    <text evidence="1 2">Belongs to the arylamine N-acetyltransferase family.</text>
</comment>
<accession>D7AY97</accession>
<dbReference type="Proteomes" id="UP000002219">
    <property type="component" value="Chromosome 1"/>
</dbReference>
<dbReference type="AlphaFoldDB" id="D7AY97"/>
<keyword evidence="4" id="KW-1185">Reference proteome</keyword>
<dbReference type="EMBL" id="CP002040">
    <property type="protein sequence ID" value="ADH66082.1"/>
    <property type="molecule type" value="Genomic_DNA"/>
</dbReference>
<dbReference type="RefSeq" id="WP_013151689.1">
    <property type="nucleotide sequence ID" value="NC_014210.1"/>
</dbReference>
<name>D7AY97_NOCDD</name>
<dbReference type="PANTHER" id="PTHR11786:SF0">
    <property type="entry name" value="ARYLAMINE N-ACETYLTRANSFERASE 4-RELATED"/>
    <property type="match status" value="1"/>
</dbReference>